<evidence type="ECO:0000256" key="2">
    <source>
        <dbReference type="ARBA" id="ARBA00004418"/>
    </source>
</evidence>
<evidence type="ECO:0000313" key="7">
    <source>
        <dbReference type="Proteomes" id="UP000321306"/>
    </source>
</evidence>
<dbReference type="Gene3D" id="3.30.700.10">
    <property type="entry name" value="Glycoprotein, Type 4 Pilin"/>
    <property type="match status" value="1"/>
</dbReference>
<reference evidence="6 7" key="1">
    <citation type="submission" date="2019-07" db="EMBL/GenBank/DDBJ databases">
        <title>Whole genome shotgun sequence of Deinococcus cellulosilyticus NBRC 106333.</title>
        <authorList>
            <person name="Hosoyama A."/>
            <person name="Uohara A."/>
            <person name="Ohji S."/>
            <person name="Ichikawa N."/>
        </authorList>
    </citation>
    <scope>NUCLEOTIDE SEQUENCE [LARGE SCALE GENOMIC DNA]</scope>
    <source>
        <strain evidence="6 7">NBRC 106333</strain>
    </source>
</reference>
<evidence type="ECO:0000256" key="4">
    <source>
        <dbReference type="ARBA" id="ARBA00023237"/>
    </source>
</evidence>
<evidence type="ECO:0008006" key="8">
    <source>
        <dbReference type="Google" id="ProtNLM"/>
    </source>
</evidence>
<dbReference type="Pfam" id="PF07963">
    <property type="entry name" value="N_methyl"/>
    <property type="match status" value="1"/>
</dbReference>
<keyword evidence="5" id="KW-0472">Membrane</keyword>
<keyword evidence="4" id="KW-0998">Cell outer membrane</keyword>
<keyword evidence="3" id="KW-0574">Periplasm</keyword>
<dbReference type="SUPFAM" id="SSF54523">
    <property type="entry name" value="Pili subunits"/>
    <property type="match status" value="1"/>
</dbReference>
<organism evidence="6 7">
    <name type="scientific">Deinococcus cellulosilyticus (strain DSM 18568 / NBRC 106333 / KACC 11606 / 5516J-15)</name>
    <dbReference type="NCBI Taxonomy" id="1223518"/>
    <lineage>
        <taxon>Bacteria</taxon>
        <taxon>Thermotogati</taxon>
        <taxon>Deinococcota</taxon>
        <taxon>Deinococci</taxon>
        <taxon>Deinococcales</taxon>
        <taxon>Deinococcaceae</taxon>
        <taxon>Deinococcus</taxon>
    </lineage>
</organism>
<proteinExistence type="predicted"/>
<dbReference type="InterPro" id="IPR045584">
    <property type="entry name" value="Pilin-like"/>
</dbReference>
<keyword evidence="5" id="KW-1133">Transmembrane helix</keyword>
<dbReference type="EMBL" id="BJXB01000038">
    <property type="protein sequence ID" value="GEM49606.1"/>
    <property type="molecule type" value="Genomic_DNA"/>
</dbReference>
<evidence type="ECO:0000256" key="5">
    <source>
        <dbReference type="SAM" id="Phobius"/>
    </source>
</evidence>
<comment type="subcellular location">
    <subcellularLocation>
        <location evidence="1">Cell outer membrane</location>
        <topology evidence="1">Single-pass membrane protein</topology>
    </subcellularLocation>
    <subcellularLocation>
        <location evidence="2">Periplasm</location>
    </subcellularLocation>
</comment>
<dbReference type="AlphaFoldDB" id="A0A511NAN8"/>
<dbReference type="InterPro" id="IPR012902">
    <property type="entry name" value="N_methyl_site"/>
</dbReference>
<comment type="caution">
    <text evidence="6">The sequence shown here is derived from an EMBL/GenBank/DDBJ whole genome shotgun (WGS) entry which is preliminary data.</text>
</comment>
<dbReference type="RefSeq" id="WP_146890451.1">
    <property type="nucleotide sequence ID" value="NZ_BJXB01000038.1"/>
</dbReference>
<dbReference type="OrthoDB" id="8592370at2"/>
<dbReference type="NCBIfam" id="TIGR02532">
    <property type="entry name" value="IV_pilin_GFxxxE"/>
    <property type="match status" value="1"/>
</dbReference>
<dbReference type="GO" id="GO:0042597">
    <property type="term" value="C:periplasmic space"/>
    <property type="evidence" value="ECO:0007669"/>
    <property type="project" value="UniProtKB-SubCell"/>
</dbReference>
<evidence type="ECO:0000256" key="1">
    <source>
        <dbReference type="ARBA" id="ARBA00004203"/>
    </source>
</evidence>
<keyword evidence="5" id="KW-0812">Transmembrane</keyword>
<dbReference type="Proteomes" id="UP000321306">
    <property type="component" value="Unassembled WGS sequence"/>
</dbReference>
<gene>
    <name evidence="6" type="ORF">DC3_52410</name>
</gene>
<dbReference type="GO" id="GO:0009279">
    <property type="term" value="C:cell outer membrane"/>
    <property type="evidence" value="ECO:0007669"/>
    <property type="project" value="UniProtKB-SubCell"/>
</dbReference>
<evidence type="ECO:0000313" key="6">
    <source>
        <dbReference type="EMBL" id="GEM49606.1"/>
    </source>
</evidence>
<evidence type="ECO:0000256" key="3">
    <source>
        <dbReference type="ARBA" id="ARBA00022764"/>
    </source>
</evidence>
<sequence>MHTGRTIQMHQQGYTLLEMLVVVALVSIVLAIGVSSYSGLTQRVTAQNQAEQFRGLIRDGATLAASRSLNLTLNVASGTASLKNGTTTLRSARVNSISTGLTSAQTIAFDNTGRVVLPGSTSSLTVTVNGRNRVLQVSGIGQTRWQQ</sequence>
<keyword evidence="7" id="KW-1185">Reference proteome</keyword>
<accession>A0A511NAN8</accession>
<feature type="transmembrane region" description="Helical" evidence="5">
    <location>
        <begin position="20"/>
        <end position="40"/>
    </location>
</feature>
<protein>
    <recommendedName>
        <fullName evidence="8">Prepilin-type N-terminal cleavage/methylation domain-containing protein</fullName>
    </recommendedName>
</protein>
<name>A0A511NAN8_DEIC1</name>
<dbReference type="PROSITE" id="PS00409">
    <property type="entry name" value="PROKAR_NTER_METHYL"/>
    <property type="match status" value="1"/>
</dbReference>